<dbReference type="Pfam" id="PF03151">
    <property type="entry name" value="TPT"/>
    <property type="match status" value="1"/>
</dbReference>
<proteinExistence type="predicted"/>
<feature type="transmembrane region" description="Helical" evidence="5">
    <location>
        <begin position="15"/>
        <end position="42"/>
    </location>
</feature>
<evidence type="ECO:0000313" key="7">
    <source>
        <dbReference type="Ensembl" id="ENSCCRP00015042412.1"/>
    </source>
</evidence>
<accession>A0A8C1UU08</accession>
<dbReference type="Ensembl" id="ENSCCRT00015043842.1">
    <property type="protein sequence ID" value="ENSCCRP00015042412.1"/>
    <property type="gene ID" value="ENSCCRG00015017488.1"/>
</dbReference>
<dbReference type="InterPro" id="IPR004853">
    <property type="entry name" value="Sugar_P_trans_dom"/>
</dbReference>
<protein>
    <submittedName>
        <fullName evidence="7">Solute carrier family 35 member D1a</fullName>
    </submittedName>
</protein>
<dbReference type="InterPro" id="IPR050186">
    <property type="entry name" value="TPT_transporter"/>
</dbReference>
<feature type="transmembrane region" description="Helical" evidence="5">
    <location>
        <begin position="252"/>
        <end position="271"/>
    </location>
</feature>
<evidence type="ECO:0000256" key="5">
    <source>
        <dbReference type="SAM" id="Phobius"/>
    </source>
</evidence>
<feature type="transmembrane region" description="Helical" evidence="5">
    <location>
        <begin position="143"/>
        <end position="162"/>
    </location>
</feature>
<sequence>ATRAAPPRSAGCSRVYSWGLTVLFKLLVAGFYGISSFLIVIVNKSVLTNYRFPSSICVGIGQMLATVVVLRVGKALRVITFPEFDGSIPRKTFPLPLLYVGNQITGLFGTKRLNLPMFTVLRRFSILFTMLAEGFLLKKKFSLPVQLTVFTMILGAFVAASTDLAFDLQGYVFILMNDVLTAANGAFVKQKLDSKELGKYGLLYYNALFMILPTLLLAHVTGDMDKVSSFIIIILLFILMYSTVLCTQYNSALTTTIVGCLKNILVTYIGMVFGGDYIFSWTNFIGLNISIAGSLVYSYITFTEEQTTKQSENTNKLEVKGKVSV</sequence>
<keyword evidence="3 5" id="KW-1133">Transmembrane helix</keyword>
<feature type="transmembrane region" description="Helical" evidence="5">
    <location>
        <begin position="54"/>
        <end position="73"/>
    </location>
</feature>
<evidence type="ECO:0000313" key="8">
    <source>
        <dbReference type="Proteomes" id="UP000694700"/>
    </source>
</evidence>
<feature type="transmembrane region" description="Helical" evidence="5">
    <location>
        <begin position="227"/>
        <end position="245"/>
    </location>
</feature>
<keyword evidence="2 5" id="KW-0812">Transmembrane</keyword>
<reference evidence="7" key="1">
    <citation type="submission" date="2025-08" db="UniProtKB">
        <authorList>
            <consortium name="Ensembl"/>
        </authorList>
    </citation>
    <scope>IDENTIFICATION</scope>
</reference>
<evidence type="ECO:0000256" key="4">
    <source>
        <dbReference type="ARBA" id="ARBA00023136"/>
    </source>
</evidence>
<evidence type="ECO:0000259" key="6">
    <source>
        <dbReference type="Pfam" id="PF03151"/>
    </source>
</evidence>
<feature type="transmembrane region" description="Helical" evidence="5">
    <location>
        <begin position="277"/>
        <end position="300"/>
    </location>
</feature>
<keyword evidence="4 5" id="KW-0472">Membrane</keyword>
<dbReference type="GO" id="GO:0016020">
    <property type="term" value="C:membrane"/>
    <property type="evidence" value="ECO:0007669"/>
    <property type="project" value="UniProtKB-SubCell"/>
</dbReference>
<dbReference type="AlphaFoldDB" id="A0A8C1UU08"/>
<feature type="domain" description="Sugar phosphate transporter" evidence="6">
    <location>
        <begin position="27"/>
        <end position="298"/>
    </location>
</feature>
<dbReference type="Proteomes" id="UP000694700">
    <property type="component" value="Unplaced"/>
</dbReference>
<evidence type="ECO:0000256" key="1">
    <source>
        <dbReference type="ARBA" id="ARBA00004141"/>
    </source>
</evidence>
<evidence type="ECO:0000256" key="2">
    <source>
        <dbReference type="ARBA" id="ARBA00022692"/>
    </source>
</evidence>
<feature type="transmembrane region" description="Helical" evidence="5">
    <location>
        <begin position="168"/>
        <end position="188"/>
    </location>
</feature>
<comment type="subcellular location">
    <subcellularLocation>
        <location evidence="1">Membrane</location>
        <topology evidence="1">Multi-pass membrane protein</topology>
    </subcellularLocation>
</comment>
<evidence type="ECO:0000256" key="3">
    <source>
        <dbReference type="ARBA" id="ARBA00022989"/>
    </source>
</evidence>
<name>A0A8C1UU08_CYPCA</name>
<feature type="transmembrane region" description="Helical" evidence="5">
    <location>
        <begin position="200"/>
        <end position="221"/>
    </location>
</feature>
<organism evidence="7 8">
    <name type="scientific">Cyprinus carpio</name>
    <name type="common">Common carp</name>
    <dbReference type="NCBI Taxonomy" id="7962"/>
    <lineage>
        <taxon>Eukaryota</taxon>
        <taxon>Metazoa</taxon>
        <taxon>Chordata</taxon>
        <taxon>Craniata</taxon>
        <taxon>Vertebrata</taxon>
        <taxon>Euteleostomi</taxon>
        <taxon>Actinopterygii</taxon>
        <taxon>Neopterygii</taxon>
        <taxon>Teleostei</taxon>
        <taxon>Ostariophysi</taxon>
        <taxon>Cypriniformes</taxon>
        <taxon>Cyprinidae</taxon>
        <taxon>Cyprininae</taxon>
        <taxon>Cyprinus</taxon>
    </lineage>
</organism>
<dbReference type="PANTHER" id="PTHR11132">
    <property type="entry name" value="SOLUTE CARRIER FAMILY 35"/>
    <property type="match status" value="1"/>
</dbReference>